<keyword evidence="2" id="KW-1185">Reference proteome</keyword>
<evidence type="ECO:0000313" key="1">
    <source>
        <dbReference type="EMBL" id="KAI4335001.1"/>
    </source>
</evidence>
<dbReference type="EMBL" id="CM039431">
    <property type="protein sequence ID" value="KAI4335001.1"/>
    <property type="molecule type" value="Genomic_DNA"/>
</dbReference>
<dbReference type="Proteomes" id="UP000828941">
    <property type="component" value="Chromosome 6"/>
</dbReference>
<organism evidence="1 2">
    <name type="scientific">Bauhinia variegata</name>
    <name type="common">Purple orchid tree</name>
    <name type="synonym">Phanera variegata</name>
    <dbReference type="NCBI Taxonomy" id="167791"/>
    <lineage>
        <taxon>Eukaryota</taxon>
        <taxon>Viridiplantae</taxon>
        <taxon>Streptophyta</taxon>
        <taxon>Embryophyta</taxon>
        <taxon>Tracheophyta</taxon>
        <taxon>Spermatophyta</taxon>
        <taxon>Magnoliopsida</taxon>
        <taxon>eudicotyledons</taxon>
        <taxon>Gunneridae</taxon>
        <taxon>Pentapetalae</taxon>
        <taxon>rosids</taxon>
        <taxon>fabids</taxon>
        <taxon>Fabales</taxon>
        <taxon>Fabaceae</taxon>
        <taxon>Cercidoideae</taxon>
        <taxon>Cercideae</taxon>
        <taxon>Bauhiniinae</taxon>
        <taxon>Bauhinia</taxon>
    </lineage>
</organism>
<reference evidence="1 2" key="1">
    <citation type="journal article" date="2022" name="DNA Res.">
        <title>Chromosomal-level genome assembly of the orchid tree Bauhinia variegata (Leguminosae; Cercidoideae) supports the allotetraploid origin hypothesis of Bauhinia.</title>
        <authorList>
            <person name="Zhong Y."/>
            <person name="Chen Y."/>
            <person name="Zheng D."/>
            <person name="Pang J."/>
            <person name="Liu Y."/>
            <person name="Luo S."/>
            <person name="Meng S."/>
            <person name="Qian L."/>
            <person name="Wei D."/>
            <person name="Dai S."/>
            <person name="Zhou R."/>
        </authorList>
    </citation>
    <scope>NUCLEOTIDE SEQUENCE [LARGE SCALE GENOMIC DNA]</scope>
    <source>
        <strain evidence="1">BV-YZ2020</strain>
    </source>
</reference>
<accession>A0ACB9NFI1</accession>
<evidence type="ECO:0000313" key="2">
    <source>
        <dbReference type="Proteomes" id="UP000828941"/>
    </source>
</evidence>
<proteinExistence type="predicted"/>
<sequence length="125" mass="13970">MAGHNESRSSEKKSSNGLDDLPTFNAENMQSNMEMIYYSRTFLSIIGGVVSHGRGLMVNSFFYGEFNATYRETRRFWLLAAVFTAILLQLTEQELLSSAFGCTVEACSYGSVLSARRADKKSARK</sequence>
<gene>
    <name evidence="1" type="ORF">L6164_013690</name>
</gene>
<name>A0ACB9NFI1_BAUVA</name>
<comment type="caution">
    <text evidence="1">The sequence shown here is derived from an EMBL/GenBank/DDBJ whole genome shotgun (WGS) entry which is preliminary data.</text>
</comment>
<protein>
    <submittedName>
        <fullName evidence="1">Uncharacterized protein</fullName>
    </submittedName>
</protein>